<dbReference type="Pfam" id="PF18915">
    <property type="entry name" value="DUF5667"/>
    <property type="match status" value="1"/>
</dbReference>
<evidence type="ECO:0000313" key="3">
    <source>
        <dbReference type="EMBL" id="RZQ64302.1"/>
    </source>
</evidence>
<proteinExistence type="predicted"/>
<dbReference type="Proteomes" id="UP000292003">
    <property type="component" value="Unassembled WGS sequence"/>
</dbReference>
<evidence type="ECO:0000313" key="4">
    <source>
        <dbReference type="Proteomes" id="UP000292003"/>
    </source>
</evidence>
<evidence type="ECO:0000259" key="2">
    <source>
        <dbReference type="Pfam" id="PF18915"/>
    </source>
</evidence>
<dbReference type="InterPro" id="IPR043725">
    <property type="entry name" value="DUF5667"/>
</dbReference>
<dbReference type="AlphaFoldDB" id="A0A4Q7JBE0"/>
<dbReference type="RefSeq" id="WP_130475015.1">
    <property type="nucleotide sequence ID" value="NZ_SFCC01000004.1"/>
</dbReference>
<keyword evidence="1" id="KW-0812">Transmembrane</keyword>
<keyword evidence="4" id="KW-1185">Reference proteome</keyword>
<comment type="caution">
    <text evidence="3">The sequence shown here is derived from an EMBL/GenBank/DDBJ whole genome shotgun (WGS) entry which is preliminary data.</text>
</comment>
<dbReference type="EMBL" id="SFCC01000004">
    <property type="protein sequence ID" value="RZQ64302.1"/>
    <property type="molecule type" value="Genomic_DNA"/>
</dbReference>
<sequence>MKSPRWSPRERAERERFARVVDSGMPDDEFSDELAVVAALRRLGAETVPDQAAVERMATAEPAEAPRPRVGAAVVAVAVLLLAAVGIGVTVAGTAVPGQPLYPVKLATETVSIGLTFDDRARADRRLTLAASRLDELRRLGPADAEAFRTGFAEFDAAVRTGVRALTAVSTSTDGRPLASLRTWADRQAARLAAIGPFVPAGAASAHRASQELVSRAGQRALALSDRMACYRITSGWSDDLGALPAAGTCADSPPSVKPVAVR</sequence>
<evidence type="ECO:0000256" key="1">
    <source>
        <dbReference type="SAM" id="Phobius"/>
    </source>
</evidence>
<feature type="transmembrane region" description="Helical" evidence="1">
    <location>
        <begin position="70"/>
        <end position="96"/>
    </location>
</feature>
<accession>A0A4Q7JBE0</accession>
<keyword evidence="1" id="KW-1133">Transmembrane helix</keyword>
<reference evidence="3 4" key="1">
    <citation type="submission" date="2019-02" db="EMBL/GenBank/DDBJ databases">
        <title>Draft genome sequence of Amycolatopsis sp. 8-3EHSu isolated from roots of Suaeda maritima.</title>
        <authorList>
            <person name="Duangmal K."/>
            <person name="Chantavorakit T."/>
        </authorList>
    </citation>
    <scope>NUCLEOTIDE SEQUENCE [LARGE SCALE GENOMIC DNA]</scope>
    <source>
        <strain evidence="3 4">8-3EHSu</strain>
    </source>
</reference>
<gene>
    <name evidence="3" type="ORF">EWH70_10005</name>
</gene>
<dbReference type="OrthoDB" id="3402808at2"/>
<organism evidence="3 4">
    <name type="scientific">Amycolatopsis suaedae</name>
    <dbReference type="NCBI Taxonomy" id="2510978"/>
    <lineage>
        <taxon>Bacteria</taxon>
        <taxon>Bacillati</taxon>
        <taxon>Actinomycetota</taxon>
        <taxon>Actinomycetes</taxon>
        <taxon>Pseudonocardiales</taxon>
        <taxon>Pseudonocardiaceae</taxon>
        <taxon>Amycolatopsis</taxon>
    </lineage>
</organism>
<feature type="domain" description="DUF5667" evidence="2">
    <location>
        <begin position="95"/>
        <end position="145"/>
    </location>
</feature>
<keyword evidence="1" id="KW-0472">Membrane</keyword>
<name>A0A4Q7JBE0_9PSEU</name>
<protein>
    <recommendedName>
        <fullName evidence="2">DUF5667 domain-containing protein</fullName>
    </recommendedName>
</protein>